<accession>A0A9D1HTR7</accession>
<protein>
    <recommendedName>
        <fullName evidence="2">DUF3592 domain-containing protein</fullName>
    </recommendedName>
</protein>
<keyword evidence="1" id="KW-1133">Transmembrane helix</keyword>
<keyword evidence="1" id="KW-0812">Transmembrane</keyword>
<organism evidence="3 4">
    <name type="scientific">Candidatus Fimihabitans intestinipullorum</name>
    <dbReference type="NCBI Taxonomy" id="2840820"/>
    <lineage>
        <taxon>Bacteria</taxon>
        <taxon>Bacillati</taxon>
        <taxon>Mycoplasmatota</taxon>
        <taxon>Mycoplasmatota incertae sedis</taxon>
        <taxon>Candidatus Fimihabitans</taxon>
    </lineage>
</organism>
<feature type="transmembrane region" description="Helical" evidence="1">
    <location>
        <begin position="118"/>
        <end position="136"/>
    </location>
</feature>
<evidence type="ECO:0000313" key="4">
    <source>
        <dbReference type="Proteomes" id="UP000824087"/>
    </source>
</evidence>
<reference evidence="3" key="2">
    <citation type="journal article" date="2021" name="PeerJ">
        <title>Extensive microbial diversity within the chicken gut microbiome revealed by metagenomics and culture.</title>
        <authorList>
            <person name="Gilroy R."/>
            <person name="Ravi A."/>
            <person name="Getino M."/>
            <person name="Pursley I."/>
            <person name="Horton D.L."/>
            <person name="Alikhan N.F."/>
            <person name="Baker D."/>
            <person name="Gharbi K."/>
            <person name="Hall N."/>
            <person name="Watson M."/>
            <person name="Adriaenssens E.M."/>
            <person name="Foster-Nyarko E."/>
            <person name="Jarju S."/>
            <person name="Secka A."/>
            <person name="Antonio M."/>
            <person name="Oren A."/>
            <person name="Chaudhuri R.R."/>
            <person name="La Ragione R."/>
            <person name="Hildebrand F."/>
            <person name="Pallen M.J."/>
        </authorList>
    </citation>
    <scope>NUCLEOTIDE SEQUENCE</scope>
    <source>
        <strain evidence="3">CHK197-8231</strain>
    </source>
</reference>
<name>A0A9D1HTR7_9BACT</name>
<reference evidence="3" key="1">
    <citation type="submission" date="2020-10" db="EMBL/GenBank/DDBJ databases">
        <authorList>
            <person name="Gilroy R."/>
        </authorList>
    </citation>
    <scope>NUCLEOTIDE SEQUENCE</scope>
    <source>
        <strain evidence="3">CHK197-8231</strain>
    </source>
</reference>
<evidence type="ECO:0000256" key="1">
    <source>
        <dbReference type="SAM" id="Phobius"/>
    </source>
</evidence>
<feature type="domain" description="DUF3592" evidence="2">
    <location>
        <begin position="54"/>
        <end position="110"/>
    </location>
</feature>
<evidence type="ECO:0000313" key="3">
    <source>
        <dbReference type="EMBL" id="HIU22384.1"/>
    </source>
</evidence>
<dbReference type="Proteomes" id="UP000824087">
    <property type="component" value="Unassembled WGS sequence"/>
</dbReference>
<proteinExistence type="predicted"/>
<dbReference type="AlphaFoldDB" id="A0A9D1HTR7"/>
<comment type="caution">
    <text evidence="3">The sequence shown here is derived from an EMBL/GenBank/DDBJ whole genome shotgun (WGS) entry which is preliminary data.</text>
</comment>
<dbReference type="EMBL" id="DVML01000012">
    <property type="protein sequence ID" value="HIU22384.1"/>
    <property type="molecule type" value="Genomic_DNA"/>
</dbReference>
<sequence>MFILLGLTLVLCGISFMIGGIRQRKFYLNIARGKNENYGKTVGKAVGYVHTADSHIYNPITSPVVLYQVDGQSYRGKNTILETGSGLPNGTEMYVWYEKNHPENCVLESDLETPKKRIWFGVIFMMMGWIVTFCQFL</sequence>
<keyword evidence="1" id="KW-0472">Membrane</keyword>
<gene>
    <name evidence="3" type="ORF">IAD49_02250</name>
</gene>
<evidence type="ECO:0000259" key="2">
    <source>
        <dbReference type="Pfam" id="PF12158"/>
    </source>
</evidence>
<dbReference type="Pfam" id="PF12158">
    <property type="entry name" value="DUF3592"/>
    <property type="match status" value="1"/>
</dbReference>
<dbReference type="InterPro" id="IPR021994">
    <property type="entry name" value="DUF3592"/>
</dbReference>